<evidence type="ECO:0000313" key="1">
    <source>
        <dbReference type="EMBL" id="EDN91515.1"/>
    </source>
</evidence>
<dbReference type="InParanoid" id="A7E6J3"/>
<keyword evidence="2" id="KW-1185">Reference proteome</keyword>
<dbReference type="RefSeq" id="XP_001598829.1">
    <property type="nucleotide sequence ID" value="XM_001598779.1"/>
</dbReference>
<proteinExistence type="predicted"/>
<reference evidence="2" key="1">
    <citation type="journal article" date="2011" name="PLoS Genet.">
        <title>Genomic analysis of the necrotrophic fungal pathogens Sclerotinia sclerotiorum and Botrytis cinerea.</title>
        <authorList>
            <person name="Amselem J."/>
            <person name="Cuomo C.A."/>
            <person name="van Kan J.A."/>
            <person name="Viaud M."/>
            <person name="Benito E.P."/>
            <person name="Couloux A."/>
            <person name="Coutinho P.M."/>
            <person name="de Vries R.P."/>
            <person name="Dyer P.S."/>
            <person name="Fillinger S."/>
            <person name="Fournier E."/>
            <person name="Gout L."/>
            <person name="Hahn M."/>
            <person name="Kohn L."/>
            <person name="Lapalu N."/>
            <person name="Plummer K.M."/>
            <person name="Pradier J.M."/>
            <person name="Quevillon E."/>
            <person name="Sharon A."/>
            <person name="Simon A."/>
            <person name="ten Have A."/>
            <person name="Tudzynski B."/>
            <person name="Tudzynski P."/>
            <person name="Wincker P."/>
            <person name="Andrew M."/>
            <person name="Anthouard V."/>
            <person name="Beever R.E."/>
            <person name="Beffa R."/>
            <person name="Benoit I."/>
            <person name="Bouzid O."/>
            <person name="Brault B."/>
            <person name="Chen Z."/>
            <person name="Choquer M."/>
            <person name="Collemare J."/>
            <person name="Cotton P."/>
            <person name="Danchin E.G."/>
            <person name="Da Silva C."/>
            <person name="Gautier A."/>
            <person name="Giraud C."/>
            <person name="Giraud T."/>
            <person name="Gonzalez C."/>
            <person name="Grossetete S."/>
            <person name="Guldener U."/>
            <person name="Henrissat B."/>
            <person name="Howlett B.J."/>
            <person name="Kodira C."/>
            <person name="Kretschmer M."/>
            <person name="Lappartient A."/>
            <person name="Leroch M."/>
            <person name="Levis C."/>
            <person name="Mauceli E."/>
            <person name="Neuveglise C."/>
            <person name="Oeser B."/>
            <person name="Pearson M."/>
            <person name="Poulain J."/>
            <person name="Poussereau N."/>
            <person name="Quesneville H."/>
            <person name="Rascle C."/>
            <person name="Schumacher J."/>
            <person name="Segurens B."/>
            <person name="Sexton A."/>
            <person name="Silva E."/>
            <person name="Sirven C."/>
            <person name="Soanes D.M."/>
            <person name="Talbot N.J."/>
            <person name="Templeton M."/>
            <person name="Yandava C."/>
            <person name="Yarden O."/>
            <person name="Zeng Q."/>
            <person name="Rollins J.A."/>
            <person name="Lebrun M.H."/>
            <person name="Dickman M."/>
        </authorList>
    </citation>
    <scope>NUCLEOTIDE SEQUENCE [LARGE SCALE GENOMIC DNA]</scope>
    <source>
        <strain evidence="2">ATCC 18683 / 1980 / Ss-1</strain>
    </source>
</reference>
<sequence>MATFGSFSMIRTINQITYSESNQWVDGTIKIMAFEDLVWGTFHEFE</sequence>
<evidence type="ECO:0000313" key="2">
    <source>
        <dbReference type="Proteomes" id="UP000001312"/>
    </source>
</evidence>
<organism evidence="1 2">
    <name type="scientific">Sclerotinia sclerotiorum (strain ATCC 18683 / 1980 / Ss-1)</name>
    <name type="common">White mold</name>
    <name type="synonym">Whetzelinia sclerotiorum</name>
    <dbReference type="NCBI Taxonomy" id="665079"/>
    <lineage>
        <taxon>Eukaryota</taxon>
        <taxon>Fungi</taxon>
        <taxon>Dikarya</taxon>
        <taxon>Ascomycota</taxon>
        <taxon>Pezizomycotina</taxon>
        <taxon>Leotiomycetes</taxon>
        <taxon>Helotiales</taxon>
        <taxon>Sclerotiniaceae</taxon>
        <taxon>Sclerotinia</taxon>
    </lineage>
</organism>
<dbReference type="KEGG" id="ssl:SS1G_00918"/>
<gene>
    <name evidence="1" type="ORF">SS1G_00918</name>
</gene>
<dbReference type="EMBL" id="CH476621">
    <property type="protein sequence ID" value="EDN91515.1"/>
    <property type="molecule type" value="Genomic_DNA"/>
</dbReference>
<accession>A7E6J3</accession>
<dbReference type="Proteomes" id="UP000001312">
    <property type="component" value="Unassembled WGS sequence"/>
</dbReference>
<dbReference type="HOGENOM" id="CLU_3191587_0_0_1"/>
<dbReference type="GeneID" id="5495132"/>
<protein>
    <submittedName>
        <fullName evidence="1">Uncharacterized protein</fullName>
    </submittedName>
</protein>
<name>A7E6J3_SCLS1</name>
<dbReference type="AlphaFoldDB" id="A7E6J3"/>